<feature type="compositionally biased region" description="Polar residues" evidence="6">
    <location>
        <begin position="575"/>
        <end position="586"/>
    </location>
</feature>
<feature type="domain" description="NET" evidence="8">
    <location>
        <begin position="483"/>
        <end position="564"/>
    </location>
</feature>
<proteinExistence type="predicted"/>
<keyword evidence="3" id="KW-0804">Transcription</keyword>
<dbReference type="PANTHER" id="PTHR45926">
    <property type="entry name" value="OSJNBA0053K19.4 PROTEIN"/>
    <property type="match status" value="1"/>
</dbReference>
<dbReference type="PROSITE" id="PS51525">
    <property type="entry name" value="NET"/>
    <property type="match status" value="1"/>
</dbReference>
<dbReference type="Gene3D" id="1.20.920.10">
    <property type="entry name" value="Bromodomain-like"/>
    <property type="match status" value="1"/>
</dbReference>
<dbReference type="EMBL" id="CM007906">
    <property type="protein sequence ID" value="OTF86264.1"/>
    <property type="molecule type" value="Genomic_DNA"/>
</dbReference>
<evidence type="ECO:0000256" key="5">
    <source>
        <dbReference type="SAM" id="Coils"/>
    </source>
</evidence>
<evidence type="ECO:0000313" key="10">
    <source>
        <dbReference type="EMBL" id="OTF86264.1"/>
    </source>
</evidence>
<dbReference type="PRINTS" id="PR00503">
    <property type="entry name" value="BROMODOMAIN"/>
</dbReference>
<evidence type="ECO:0000313" key="9">
    <source>
        <dbReference type="EMBL" id="KAF5814783.1"/>
    </source>
</evidence>
<dbReference type="Pfam" id="PF00439">
    <property type="entry name" value="Bromodomain"/>
    <property type="match status" value="1"/>
</dbReference>
<keyword evidence="11" id="KW-1185">Reference proteome</keyword>
<dbReference type="EMBL" id="MNCJ02000318">
    <property type="protein sequence ID" value="KAF5814783.1"/>
    <property type="molecule type" value="Genomic_DNA"/>
</dbReference>
<dbReference type="Gramene" id="mRNA:HanXRQr2_Chr03g0114981">
    <property type="protein sequence ID" value="mRNA:HanXRQr2_Chr03g0114981"/>
    <property type="gene ID" value="HanXRQr2_Chr03g0114981"/>
</dbReference>
<evidence type="ECO:0000256" key="4">
    <source>
        <dbReference type="PROSITE-ProRule" id="PRU00035"/>
    </source>
</evidence>
<protein>
    <submittedName>
        <fullName evidence="9">Chromatin remodeler Bromodomain family</fullName>
    </submittedName>
    <submittedName>
        <fullName evidence="10">Putative bromodomain, NET domain protein</fullName>
    </submittedName>
</protein>
<dbReference type="InterPro" id="IPR001487">
    <property type="entry name" value="Bromodomain"/>
</dbReference>
<dbReference type="SMART" id="SM00297">
    <property type="entry name" value="BROMO"/>
    <property type="match status" value="1"/>
</dbReference>
<dbReference type="FunCoup" id="A0A251RR17">
    <property type="interactions" value="3240"/>
</dbReference>
<dbReference type="GO" id="GO:0005634">
    <property type="term" value="C:nucleus"/>
    <property type="evidence" value="ECO:0000318"/>
    <property type="project" value="GO_Central"/>
</dbReference>
<dbReference type="InterPro" id="IPR038336">
    <property type="entry name" value="NET_sf"/>
</dbReference>
<keyword evidence="5" id="KW-0175">Coiled coil</keyword>
<dbReference type="GO" id="GO:0006338">
    <property type="term" value="P:chromatin remodeling"/>
    <property type="evidence" value="ECO:0000318"/>
    <property type="project" value="GO_Central"/>
</dbReference>
<name>A0A251RR17_HELAN</name>
<dbReference type="CDD" id="cd05506">
    <property type="entry name" value="Bromo_plant1"/>
    <property type="match status" value="1"/>
</dbReference>
<dbReference type="SUPFAM" id="SSF47370">
    <property type="entry name" value="Bromodomain"/>
    <property type="match status" value="1"/>
</dbReference>
<keyword evidence="1" id="KW-0805">Transcription regulation</keyword>
<evidence type="ECO:0000259" key="8">
    <source>
        <dbReference type="PROSITE" id="PS51525"/>
    </source>
</evidence>
<reference evidence="9 11" key="1">
    <citation type="journal article" date="2017" name="Nature">
        <title>The sunflower genome provides insights into oil metabolism, flowering and Asterid evolution.</title>
        <authorList>
            <person name="Badouin H."/>
            <person name="Gouzy J."/>
            <person name="Grassa C.J."/>
            <person name="Murat F."/>
            <person name="Staton S.E."/>
            <person name="Cottret L."/>
            <person name="Lelandais-Briere C."/>
            <person name="Owens G.L."/>
            <person name="Carrere S."/>
            <person name="Mayjonade B."/>
            <person name="Legrand L."/>
            <person name="Gill N."/>
            <person name="Kane N.C."/>
            <person name="Bowers J.E."/>
            <person name="Hubner S."/>
            <person name="Bellec A."/>
            <person name="Berard A."/>
            <person name="Berges H."/>
            <person name="Blanchet N."/>
            <person name="Boniface M.C."/>
            <person name="Brunel D."/>
            <person name="Catrice O."/>
            <person name="Chaidir N."/>
            <person name="Claudel C."/>
            <person name="Donnadieu C."/>
            <person name="Faraut T."/>
            <person name="Fievet G."/>
            <person name="Helmstetter N."/>
            <person name="King M."/>
            <person name="Knapp S.J."/>
            <person name="Lai Z."/>
            <person name="Le Paslier M.C."/>
            <person name="Lippi Y."/>
            <person name="Lorenzon L."/>
            <person name="Mandel J.R."/>
            <person name="Marage G."/>
            <person name="Marchand G."/>
            <person name="Marquand E."/>
            <person name="Bret-Mestries E."/>
            <person name="Morien E."/>
            <person name="Nambeesan S."/>
            <person name="Nguyen T."/>
            <person name="Pegot-Espagnet P."/>
            <person name="Pouilly N."/>
            <person name="Raftis F."/>
            <person name="Sallet E."/>
            <person name="Schiex T."/>
            <person name="Thomas J."/>
            <person name="Vandecasteele C."/>
            <person name="Vares D."/>
            <person name="Vear F."/>
            <person name="Vautrin S."/>
            <person name="Crespi M."/>
            <person name="Mangin B."/>
            <person name="Burke J.M."/>
            <person name="Salse J."/>
            <person name="Munos S."/>
            <person name="Vincourt P."/>
            <person name="Rieseberg L.H."/>
            <person name="Langlade N.B."/>
        </authorList>
    </citation>
    <scope>NUCLEOTIDE SEQUENCE [LARGE SCALE GENOMIC DNA]</scope>
    <source>
        <strain evidence="11">cv. SF193</strain>
        <tissue evidence="9">Leaves</tissue>
    </source>
</reference>
<dbReference type="InterPro" id="IPR036427">
    <property type="entry name" value="Bromodomain-like_sf"/>
</dbReference>
<dbReference type="AlphaFoldDB" id="A0A251RR17"/>
<feature type="compositionally biased region" description="Polar residues" evidence="6">
    <location>
        <begin position="448"/>
        <end position="458"/>
    </location>
</feature>
<dbReference type="Proteomes" id="UP000215914">
    <property type="component" value="Chromosome 17"/>
</dbReference>
<evidence type="ECO:0000256" key="3">
    <source>
        <dbReference type="ARBA" id="ARBA00023163"/>
    </source>
</evidence>
<evidence type="ECO:0000259" key="7">
    <source>
        <dbReference type="PROSITE" id="PS50014"/>
    </source>
</evidence>
<dbReference type="GO" id="GO:0000785">
    <property type="term" value="C:chromatin"/>
    <property type="evidence" value="ECO:0000318"/>
    <property type="project" value="GO_Central"/>
</dbReference>
<evidence type="ECO:0000256" key="1">
    <source>
        <dbReference type="ARBA" id="ARBA00023015"/>
    </source>
</evidence>
<dbReference type="GO" id="GO:0004674">
    <property type="term" value="F:protein serine/threonine kinase activity"/>
    <property type="evidence" value="ECO:0000318"/>
    <property type="project" value="GO_Central"/>
</dbReference>
<dbReference type="GO" id="GO:0006357">
    <property type="term" value="P:regulation of transcription by RNA polymerase II"/>
    <property type="evidence" value="ECO:0000318"/>
    <property type="project" value="GO_Central"/>
</dbReference>
<dbReference type="InterPro" id="IPR037377">
    <property type="entry name" value="GTE_bromo"/>
</dbReference>
<dbReference type="Pfam" id="PF17035">
    <property type="entry name" value="BET"/>
    <property type="match status" value="1"/>
</dbReference>
<evidence type="ECO:0000313" key="11">
    <source>
        <dbReference type="Proteomes" id="UP000215914"/>
    </source>
</evidence>
<reference evidence="10" key="2">
    <citation type="submission" date="2017-02" db="EMBL/GenBank/DDBJ databases">
        <title>Sunflower complete genome.</title>
        <authorList>
            <person name="Langlade N."/>
            <person name="Munos S."/>
        </authorList>
    </citation>
    <scope>NUCLEOTIDE SEQUENCE [LARGE SCALE GENOMIC DNA]</scope>
    <source>
        <tissue evidence="10">Leaves</tissue>
    </source>
</reference>
<feature type="domain" description="Bromo" evidence="7">
    <location>
        <begin position="339"/>
        <end position="411"/>
    </location>
</feature>
<feature type="coiled-coil region" evidence="5">
    <location>
        <begin position="132"/>
        <end position="180"/>
    </location>
</feature>
<dbReference type="GO" id="GO:0042393">
    <property type="term" value="F:histone binding"/>
    <property type="evidence" value="ECO:0000318"/>
    <property type="project" value="GO_Central"/>
</dbReference>
<dbReference type="InParanoid" id="A0A251RR17"/>
<reference evidence="9" key="3">
    <citation type="submission" date="2020-06" db="EMBL/GenBank/DDBJ databases">
        <title>Helianthus annuus Genome sequencing and assembly Release 2.</title>
        <authorList>
            <person name="Gouzy J."/>
            <person name="Langlade N."/>
            <person name="Munos S."/>
        </authorList>
    </citation>
    <scope>NUCLEOTIDE SEQUENCE</scope>
    <source>
        <tissue evidence="9">Leaves</tissue>
    </source>
</reference>
<dbReference type="InterPro" id="IPR027353">
    <property type="entry name" value="NET_dom"/>
</dbReference>
<dbReference type="OMA" id="MASDADN"/>
<dbReference type="PROSITE" id="PS50014">
    <property type="entry name" value="BROMODOMAIN_2"/>
    <property type="match status" value="1"/>
</dbReference>
<feature type="region of interest" description="Disordered" evidence="6">
    <location>
        <begin position="445"/>
        <end position="491"/>
    </location>
</feature>
<evidence type="ECO:0000256" key="6">
    <source>
        <dbReference type="SAM" id="MobiDB-lite"/>
    </source>
</evidence>
<keyword evidence="2 4" id="KW-0103">Bromodomain</keyword>
<dbReference type="GO" id="GO:0003682">
    <property type="term" value="F:chromatin binding"/>
    <property type="evidence" value="ECO:0000318"/>
    <property type="project" value="GO_Central"/>
</dbReference>
<accession>A0A251RR17</accession>
<dbReference type="Gene3D" id="1.20.1270.220">
    <property type="match status" value="1"/>
</dbReference>
<feature type="compositionally biased region" description="Polar residues" evidence="6">
    <location>
        <begin position="603"/>
        <end position="615"/>
    </location>
</feature>
<organism evidence="10 11">
    <name type="scientific">Helianthus annuus</name>
    <name type="common">Common sunflower</name>
    <dbReference type="NCBI Taxonomy" id="4232"/>
    <lineage>
        <taxon>Eukaryota</taxon>
        <taxon>Viridiplantae</taxon>
        <taxon>Streptophyta</taxon>
        <taxon>Embryophyta</taxon>
        <taxon>Tracheophyta</taxon>
        <taxon>Spermatophyta</taxon>
        <taxon>Magnoliopsida</taxon>
        <taxon>eudicotyledons</taxon>
        <taxon>Gunneridae</taxon>
        <taxon>Pentapetalae</taxon>
        <taxon>asterids</taxon>
        <taxon>campanulids</taxon>
        <taxon>Asterales</taxon>
        <taxon>Asteraceae</taxon>
        <taxon>Asteroideae</taxon>
        <taxon>Heliantheae alliance</taxon>
        <taxon>Heliantheae</taxon>
        <taxon>Helianthus</taxon>
    </lineage>
</organism>
<feature type="region of interest" description="Disordered" evidence="6">
    <location>
        <begin position="575"/>
        <end position="644"/>
    </location>
</feature>
<dbReference type="STRING" id="4232.A0A251RR17"/>
<gene>
    <name evidence="10" type="ORF">HannXRQ_Chr17g0548891</name>
    <name evidence="9" type="ORF">HanXRQr2_Chr03g0114981</name>
</gene>
<evidence type="ECO:0000256" key="2">
    <source>
        <dbReference type="ARBA" id="ARBA00023117"/>
    </source>
</evidence>
<sequence>MDSGTLDADKIRKEKSKWGDYNKVYTRRRKRVINHASAAVSAAVAPVTVSPATVSPATVAVASPVTEAAVGSPVNTTNNDQTLTLANDVSNDFSGQSPRQEPMVPVVAGNGVVRPGPIATLVDDRVRIRLEASTSKDDIKELREKLELELDQVRSLVQRLEDKETEISHYSNAIEIADNDNDNDGGYDQLQYHSGNVTVDRRSLVRVNSEMGMGMGMGTDYMDRRGLTRVYSEIGSDMVDRRALMRVGSEVSPFENHDMSRFRQLSVSVGEYVEKEKRTPKANQYYRGSDFLLGKDRLPLESNKKLKSNGGRKSDYSVGLERHKNQVFRSCSSLLQRLMKHKHGWVFNEPVNAKLLGLHDYHDIIKHPMDLGTIKSRLAQNFYKTPGEFAEDVRLTFHNAMTYNPKGQDVHVMAEQLSDIFEEKWVVIESDWRYGPINDSPVARKVNNPRTLDRSQSMGLPFMARPKPPSFAPVSRTPAPKKPKAKDPNKRDMTFEEKQKLSANLQSLPSEKLDSIVQIINRSNTSLSQNDDEIEVDIDSVDAETLWELDRFVMNYRKNLSKHRRKAEKARALAGNTNQAMLQNPAASVPVAPPETRADEQNRAASPPNQGGDNASSSSSSSSDSGSSSSDSDSDSSSGSDGGQ</sequence>
<feature type="compositionally biased region" description="Low complexity" evidence="6">
    <location>
        <begin position="616"/>
        <end position="644"/>
    </location>
</feature>